<evidence type="ECO:0000256" key="5">
    <source>
        <dbReference type="PIRSR" id="PIRSR622684-1"/>
    </source>
</evidence>
<comment type="similarity">
    <text evidence="1">Belongs to the peptidase C2 family.</text>
</comment>
<dbReference type="Proteomes" id="UP001378592">
    <property type="component" value="Unassembled WGS sequence"/>
</dbReference>
<dbReference type="InterPro" id="IPR022683">
    <property type="entry name" value="Calpain_III"/>
</dbReference>
<protein>
    <recommendedName>
        <fullName evidence="7">Calpain catalytic domain-containing protein</fullName>
    </recommendedName>
</protein>
<dbReference type="PANTHER" id="PTHR10183">
    <property type="entry name" value="CALPAIN"/>
    <property type="match status" value="1"/>
</dbReference>
<evidence type="ECO:0000256" key="1">
    <source>
        <dbReference type="ARBA" id="ARBA00007623"/>
    </source>
</evidence>
<evidence type="ECO:0000256" key="3">
    <source>
        <dbReference type="ARBA" id="ARBA00022801"/>
    </source>
</evidence>
<feature type="active site" evidence="5 6">
    <location>
        <position position="237"/>
    </location>
</feature>
<dbReference type="GO" id="GO:0005737">
    <property type="term" value="C:cytoplasm"/>
    <property type="evidence" value="ECO:0007669"/>
    <property type="project" value="TreeGrafter"/>
</dbReference>
<dbReference type="AlphaFoldDB" id="A0AAN9VD99"/>
<dbReference type="InterPro" id="IPR038765">
    <property type="entry name" value="Papain-like_cys_pep_sf"/>
</dbReference>
<dbReference type="Pfam" id="PF00648">
    <property type="entry name" value="Peptidase_C2"/>
    <property type="match status" value="1"/>
</dbReference>
<dbReference type="InterPro" id="IPR036213">
    <property type="entry name" value="Calpain_III_sf"/>
</dbReference>
<keyword evidence="2 6" id="KW-0645">Protease</keyword>
<dbReference type="GO" id="GO:0006508">
    <property type="term" value="P:proteolysis"/>
    <property type="evidence" value="ECO:0007669"/>
    <property type="project" value="UniProtKB-KW"/>
</dbReference>
<dbReference type="InterPro" id="IPR001300">
    <property type="entry name" value="Peptidase_C2_calpain_cat"/>
</dbReference>
<organism evidence="8 9">
    <name type="scientific">Gryllus longicercus</name>
    <dbReference type="NCBI Taxonomy" id="2509291"/>
    <lineage>
        <taxon>Eukaryota</taxon>
        <taxon>Metazoa</taxon>
        <taxon>Ecdysozoa</taxon>
        <taxon>Arthropoda</taxon>
        <taxon>Hexapoda</taxon>
        <taxon>Insecta</taxon>
        <taxon>Pterygota</taxon>
        <taxon>Neoptera</taxon>
        <taxon>Polyneoptera</taxon>
        <taxon>Orthoptera</taxon>
        <taxon>Ensifera</taxon>
        <taxon>Gryllidea</taxon>
        <taxon>Grylloidea</taxon>
        <taxon>Gryllidae</taxon>
        <taxon>Gryllinae</taxon>
        <taxon>Gryllus</taxon>
    </lineage>
</organism>
<dbReference type="SUPFAM" id="SSF54001">
    <property type="entry name" value="Cysteine proteinases"/>
    <property type="match status" value="1"/>
</dbReference>
<keyword evidence="4 6" id="KW-0788">Thiol protease</keyword>
<dbReference type="SMART" id="SM00720">
    <property type="entry name" value="calpain_III"/>
    <property type="match status" value="1"/>
</dbReference>
<reference evidence="8 9" key="1">
    <citation type="submission" date="2024-03" db="EMBL/GenBank/DDBJ databases">
        <title>The genome assembly and annotation of the cricket Gryllus longicercus Weissman &amp; Gray.</title>
        <authorList>
            <person name="Szrajer S."/>
            <person name="Gray D."/>
            <person name="Ylla G."/>
        </authorList>
    </citation>
    <scope>NUCLEOTIDE SEQUENCE [LARGE SCALE GENOMIC DNA]</scope>
    <source>
        <strain evidence="8">DAG 2021-001</strain>
        <tissue evidence="8">Whole body minus gut</tissue>
    </source>
</reference>
<dbReference type="SUPFAM" id="SSF49758">
    <property type="entry name" value="Calpain large subunit, middle domain (domain III)"/>
    <property type="match status" value="1"/>
</dbReference>
<dbReference type="SMART" id="SM00230">
    <property type="entry name" value="CysPc"/>
    <property type="match status" value="1"/>
</dbReference>
<dbReference type="Gene3D" id="3.90.70.10">
    <property type="entry name" value="Cysteine proteinases"/>
    <property type="match status" value="1"/>
</dbReference>
<feature type="domain" description="Calpain catalytic" evidence="7">
    <location>
        <begin position="29"/>
        <end position="326"/>
    </location>
</feature>
<keyword evidence="9" id="KW-1185">Reference proteome</keyword>
<dbReference type="PROSITE" id="PS50203">
    <property type="entry name" value="CALPAIN_CAT"/>
    <property type="match status" value="1"/>
</dbReference>
<dbReference type="Gene3D" id="2.60.120.380">
    <property type="match status" value="1"/>
</dbReference>
<name>A0AAN9VD99_9ORTH</name>
<dbReference type="PROSITE" id="PS00139">
    <property type="entry name" value="THIOL_PROTEASE_CYS"/>
    <property type="match status" value="1"/>
</dbReference>
<evidence type="ECO:0000313" key="8">
    <source>
        <dbReference type="EMBL" id="KAK7792944.1"/>
    </source>
</evidence>
<feature type="active site" evidence="5 6">
    <location>
        <position position="264"/>
    </location>
</feature>
<proteinExistence type="inferred from homology"/>
<dbReference type="PANTHER" id="PTHR10183:SF379">
    <property type="entry name" value="CALPAIN-5"/>
    <property type="match status" value="1"/>
</dbReference>
<dbReference type="InterPro" id="IPR000169">
    <property type="entry name" value="Pept_cys_AS"/>
</dbReference>
<sequence length="479" mass="53351">MVLLSVTWNRTFSSIRELSVAGAGGEAGLFRDPDFCTDADALPAGLPDDFKICAWKRPHELSPKPRMFVGGASRSDVVQGALGDCWFLSACAAVAQNQELVKQVIPLGQVLCGEGYSGALTFRFWRLGHWETVRIDDRLPVDDSGQLLYARAAHPDEFWVPLLEKAFAKFHGGYAHLQGGQRSEGLLSLSGLTVQDETVADWDPEGLFKVLERETRRHALITCAATGPFKKGLAGEHSYSVTGARRVRLGKGAGEEVRLVRVRNPFGRCPDAEWSGAWRDGDSRWDEIDQPTKDSMEFKVEEDGEFWMELNDFTSNFKHITFATKKPVEMDDAKYCEVLHGSWEKGISAGGNQSDMKMFATNPQFSLIVNEADEEDDECSVVLELIQENDRQKCRCLEDIALFIYEAAGPAAQRLSAEQLAGKPEWGEGHEHLGRSAVTYKESLPRGAYVLIASTFRPDRPRAFLLRAHSRRPVQLRAL</sequence>
<dbReference type="InterPro" id="IPR022684">
    <property type="entry name" value="Calpain_cysteine_protease"/>
</dbReference>
<dbReference type="CDD" id="cd00044">
    <property type="entry name" value="CysPc"/>
    <property type="match status" value="1"/>
</dbReference>
<evidence type="ECO:0000256" key="2">
    <source>
        <dbReference type="ARBA" id="ARBA00022670"/>
    </source>
</evidence>
<dbReference type="EMBL" id="JAZDUA010000411">
    <property type="protein sequence ID" value="KAK7792944.1"/>
    <property type="molecule type" value="Genomic_DNA"/>
</dbReference>
<dbReference type="Pfam" id="PF01067">
    <property type="entry name" value="Calpain_III"/>
    <property type="match status" value="1"/>
</dbReference>
<dbReference type="InterPro" id="IPR022682">
    <property type="entry name" value="Calpain_domain_III"/>
</dbReference>
<keyword evidence="3 6" id="KW-0378">Hydrolase</keyword>
<dbReference type="GO" id="GO:0004198">
    <property type="term" value="F:calcium-dependent cysteine-type endopeptidase activity"/>
    <property type="evidence" value="ECO:0007669"/>
    <property type="project" value="InterPro"/>
</dbReference>
<accession>A0AAN9VD99</accession>
<comment type="caution">
    <text evidence="8">The sequence shown here is derived from an EMBL/GenBank/DDBJ whole genome shotgun (WGS) entry which is preliminary data.</text>
</comment>
<evidence type="ECO:0000256" key="4">
    <source>
        <dbReference type="ARBA" id="ARBA00022807"/>
    </source>
</evidence>
<dbReference type="PRINTS" id="PR00704">
    <property type="entry name" value="CALPAIN"/>
</dbReference>
<evidence type="ECO:0000259" key="7">
    <source>
        <dbReference type="PROSITE" id="PS50203"/>
    </source>
</evidence>
<evidence type="ECO:0000256" key="6">
    <source>
        <dbReference type="PROSITE-ProRule" id="PRU00239"/>
    </source>
</evidence>
<gene>
    <name evidence="8" type="ORF">R5R35_008083</name>
</gene>
<feature type="active site" evidence="5 6">
    <location>
        <position position="85"/>
    </location>
</feature>
<evidence type="ECO:0000313" key="9">
    <source>
        <dbReference type="Proteomes" id="UP001378592"/>
    </source>
</evidence>